<keyword evidence="5" id="KW-1185">Reference proteome</keyword>
<dbReference type="PANTHER" id="PTHR16305">
    <property type="entry name" value="TESTICULAR SOLUBLE ADENYLYL CYCLASE"/>
    <property type="match status" value="1"/>
</dbReference>
<dbReference type="GO" id="GO:0005737">
    <property type="term" value="C:cytoplasm"/>
    <property type="evidence" value="ECO:0007669"/>
    <property type="project" value="TreeGrafter"/>
</dbReference>
<gene>
    <name evidence="4" type="ORF">Ani05nite_45130</name>
</gene>
<dbReference type="GO" id="GO:0005524">
    <property type="term" value="F:ATP binding"/>
    <property type="evidence" value="ECO:0007669"/>
    <property type="project" value="UniProtKB-KW"/>
</dbReference>
<dbReference type="InterPro" id="IPR011990">
    <property type="entry name" value="TPR-like_helical_dom_sf"/>
</dbReference>
<protein>
    <submittedName>
        <fullName evidence="4">LuxR family transcriptional regulator</fullName>
    </submittedName>
</protein>
<dbReference type="AlphaFoldDB" id="A0A919JQ96"/>
<reference evidence="4" key="1">
    <citation type="submission" date="2021-01" db="EMBL/GenBank/DDBJ databases">
        <title>Whole genome shotgun sequence of Actinoplanes nipponensis NBRC 14063.</title>
        <authorList>
            <person name="Komaki H."/>
            <person name="Tamura T."/>
        </authorList>
    </citation>
    <scope>NUCLEOTIDE SEQUENCE</scope>
    <source>
        <strain evidence="4">NBRC 14063</strain>
    </source>
</reference>
<dbReference type="PANTHER" id="PTHR16305:SF35">
    <property type="entry name" value="TRANSCRIPTIONAL ACTIVATOR DOMAIN"/>
    <property type="match status" value="1"/>
</dbReference>
<dbReference type="Pfam" id="PF13191">
    <property type="entry name" value="AAA_16"/>
    <property type="match status" value="1"/>
</dbReference>
<dbReference type="SMART" id="SM00421">
    <property type="entry name" value="HTH_LUXR"/>
    <property type="match status" value="1"/>
</dbReference>
<dbReference type="InterPro" id="IPR036388">
    <property type="entry name" value="WH-like_DNA-bd_sf"/>
</dbReference>
<dbReference type="Proteomes" id="UP000647172">
    <property type="component" value="Unassembled WGS sequence"/>
</dbReference>
<dbReference type="InterPro" id="IPR000792">
    <property type="entry name" value="Tscrpt_reg_LuxR_C"/>
</dbReference>
<dbReference type="InterPro" id="IPR027417">
    <property type="entry name" value="P-loop_NTPase"/>
</dbReference>
<dbReference type="Gene3D" id="1.10.10.10">
    <property type="entry name" value="Winged helix-like DNA-binding domain superfamily/Winged helix DNA-binding domain"/>
    <property type="match status" value="1"/>
</dbReference>
<dbReference type="SUPFAM" id="SSF52540">
    <property type="entry name" value="P-loop containing nucleoside triphosphate hydrolases"/>
    <property type="match status" value="1"/>
</dbReference>
<proteinExistence type="predicted"/>
<dbReference type="GO" id="GO:0006355">
    <property type="term" value="P:regulation of DNA-templated transcription"/>
    <property type="evidence" value="ECO:0007669"/>
    <property type="project" value="InterPro"/>
</dbReference>
<evidence type="ECO:0000313" key="4">
    <source>
        <dbReference type="EMBL" id="GIE50979.1"/>
    </source>
</evidence>
<comment type="caution">
    <text evidence="4">The sequence shown here is derived from an EMBL/GenBank/DDBJ whole genome shotgun (WGS) entry which is preliminary data.</text>
</comment>
<organism evidence="4 5">
    <name type="scientific">Actinoplanes nipponensis</name>
    <dbReference type="NCBI Taxonomy" id="135950"/>
    <lineage>
        <taxon>Bacteria</taxon>
        <taxon>Bacillati</taxon>
        <taxon>Actinomycetota</taxon>
        <taxon>Actinomycetes</taxon>
        <taxon>Micromonosporales</taxon>
        <taxon>Micromonosporaceae</taxon>
        <taxon>Actinoplanes</taxon>
    </lineage>
</organism>
<sequence length="924" mass="97289">MLHGRDEERARLDALVVAARAGRAGALVVLGDPGVGKSALLDDLVAGLRSAPEQPAVLVLRTAGVATEAPLPFAALHRLLRPVLDRDRLPPPQARALGVAFGHSDDGGVPVEPFLVGVATLSVLTEAADDRPVLCVVDDAHWLDAASADALLFAARQLQADRVAMVFAARAAEGGTGAFRPDSVPVMRLAGLDPAAARLLLARRAKLPPSEDVADRLVAETGGNPLALLELPTELAAGQLAGTAALPPRLVLTERVERAFLDRIRRASPDVQALLLLAAADDTGGTGVLHRAAAASGVGAAAWDEAERAGLLAVTDNRVTVRHPLVRSAVYQAATSLERRHAHAALARALDDDPDRQTWHQAAATIGPDTGVADALHAVGERAQQRGAYRAAADAFERAAGTTAAAPGRAARLFAAARNAWSSGDAVRAGALCADAAALADDAILRADIDRLRGRIEVNVGSALDAHRIFTQAAGRVAARDPVRALEMAVAAAVARSHGIDSGARLPADAIDVDVSAGDSARTRCLKQLLVSTRLDIAGEHRAALTALHRALDTALSAPDSRGDLDLLGNLGNAALHLGDDDAQRRFYALMLSTAREKGDGMTILYALQRLPFGQYAGGQWTALRASCEEAIALGRSVGQSPLTVAAQAWLTLLAALEGRPDYGVRLAALQEQVRSRPPVGIFAQPVADLIRWARGAAALVGGDAAGALHQFRQMQRPALQLMAATDRFEAAVRADDHAQAAAWVGDLEALARDTTLAWVRAGAAFGRALTAQPDAADGGRAVSGLFQEALIHHGAADRPYDRARVQLAYGEFLRRQQRRVDARGQLRAALDTFEDLHAEPFAARAAQELRASGETARKRDPSTQLDLTPMERKVAELVARGLSNKDVAAQCWVSPRTVAFHLRNVFTKLGISSRSQLAQLPLS</sequence>
<evidence type="ECO:0000259" key="3">
    <source>
        <dbReference type="PROSITE" id="PS50043"/>
    </source>
</evidence>
<dbReference type="CDD" id="cd06170">
    <property type="entry name" value="LuxR_C_like"/>
    <property type="match status" value="1"/>
</dbReference>
<dbReference type="PRINTS" id="PR00038">
    <property type="entry name" value="HTHLUXR"/>
</dbReference>
<dbReference type="PROSITE" id="PS00622">
    <property type="entry name" value="HTH_LUXR_1"/>
    <property type="match status" value="1"/>
</dbReference>
<dbReference type="InterPro" id="IPR016032">
    <property type="entry name" value="Sig_transdc_resp-reg_C-effctor"/>
</dbReference>
<name>A0A919JQ96_9ACTN</name>
<dbReference type="Pfam" id="PF00196">
    <property type="entry name" value="GerE"/>
    <property type="match status" value="1"/>
</dbReference>
<dbReference type="GO" id="GO:0004016">
    <property type="term" value="F:adenylate cyclase activity"/>
    <property type="evidence" value="ECO:0007669"/>
    <property type="project" value="TreeGrafter"/>
</dbReference>
<evidence type="ECO:0000256" key="2">
    <source>
        <dbReference type="ARBA" id="ARBA00022840"/>
    </source>
</evidence>
<dbReference type="GO" id="GO:0003677">
    <property type="term" value="F:DNA binding"/>
    <property type="evidence" value="ECO:0007669"/>
    <property type="project" value="InterPro"/>
</dbReference>
<dbReference type="SUPFAM" id="SSF46894">
    <property type="entry name" value="C-terminal effector domain of the bipartite response regulators"/>
    <property type="match status" value="1"/>
</dbReference>
<evidence type="ECO:0000313" key="5">
    <source>
        <dbReference type="Proteomes" id="UP000647172"/>
    </source>
</evidence>
<dbReference type="InterPro" id="IPR041664">
    <property type="entry name" value="AAA_16"/>
</dbReference>
<dbReference type="Gene3D" id="1.25.40.10">
    <property type="entry name" value="Tetratricopeptide repeat domain"/>
    <property type="match status" value="1"/>
</dbReference>
<accession>A0A919JQ96</accession>
<dbReference type="PROSITE" id="PS50043">
    <property type="entry name" value="HTH_LUXR_2"/>
    <property type="match status" value="1"/>
</dbReference>
<dbReference type="RefSeq" id="WP_203771096.1">
    <property type="nucleotide sequence ID" value="NZ_BAAAYJ010000062.1"/>
</dbReference>
<keyword evidence="1" id="KW-0547">Nucleotide-binding</keyword>
<feature type="domain" description="HTH luxR-type" evidence="3">
    <location>
        <begin position="861"/>
        <end position="924"/>
    </location>
</feature>
<keyword evidence="2" id="KW-0067">ATP-binding</keyword>
<evidence type="ECO:0000256" key="1">
    <source>
        <dbReference type="ARBA" id="ARBA00022741"/>
    </source>
</evidence>
<dbReference type="EMBL" id="BOMQ01000053">
    <property type="protein sequence ID" value="GIE50979.1"/>
    <property type="molecule type" value="Genomic_DNA"/>
</dbReference>